<reference evidence="2 3" key="1">
    <citation type="submission" date="2012-08" db="EMBL/GenBank/DDBJ databases">
        <title>Whole genome shotgun sequence of Gordonia rhizosphera NBRC 16068.</title>
        <authorList>
            <person name="Takarada H."/>
            <person name="Isaki S."/>
            <person name="Hosoyama A."/>
            <person name="Tsuchikane K."/>
            <person name="Katsumata H."/>
            <person name="Baba S."/>
            <person name="Ohji S."/>
            <person name="Yamazaki S."/>
            <person name="Fujita N."/>
        </authorList>
    </citation>
    <scope>NUCLEOTIDE SEQUENCE [LARGE SCALE GENOMIC DNA]</scope>
    <source>
        <strain evidence="2 3">NBRC 16068</strain>
    </source>
</reference>
<dbReference type="OrthoDB" id="4377971at2"/>
<feature type="transmembrane region" description="Helical" evidence="1">
    <location>
        <begin position="35"/>
        <end position="57"/>
    </location>
</feature>
<dbReference type="RefSeq" id="WP_006334344.1">
    <property type="nucleotide sequence ID" value="NZ_BAHC01000123.1"/>
</dbReference>
<evidence type="ECO:0008006" key="4">
    <source>
        <dbReference type="Google" id="ProtNLM"/>
    </source>
</evidence>
<proteinExistence type="predicted"/>
<evidence type="ECO:0000313" key="2">
    <source>
        <dbReference type="EMBL" id="GAB91091.1"/>
    </source>
</evidence>
<comment type="caution">
    <text evidence="2">The sequence shown here is derived from an EMBL/GenBank/DDBJ whole genome shotgun (WGS) entry which is preliminary data.</text>
</comment>
<dbReference type="EMBL" id="BAHC01000123">
    <property type="protein sequence ID" value="GAB91091.1"/>
    <property type="molecule type" value="Genomic_DNA"/>
</dbReference>
<keyword evidence="1" id="KW-0812">Transmembrane</keyword>
<dbReference type="STRING" id="1108045.GORHZ_123_00350"/>
<sequence>MRWPDRVLLGFLVVDGFVVGLMSVAFAYLRLGGALVPVAAVLAGIVNCVLLWLAAGFTDGPVRFLPLIAWLVALVIGALPGPGGDVALAPEGSLLIATVLLLVIGAGLPALLVRSGRLPLPDD</sequence>
<dbReference type="AlphaFoldDB" id="K6WBE7"/>
<evidence type="ECO:0000256" key="1">
    <source>
        <dbReference type="SAM" id="Phobius"/>
    </source>
</evidence>
<feature type="transmembrane region" description="Helical" evidence="1">
    <location>
        <begin position="94"/>
        <end position="113"/>
    </location>
</feature>
<organism evidence="2 3">
    <name type="scientific">Gordonia rhizosphera NBRC 16068</name>
    <dbReference type="NCBI Taxonomy" id="1108045"/>
    <lineage>
        <taxon>Bacteria</taxon>
        <taxon>Bacillati</taxon>
        <taxon>Actinomycetota</taxon>
        <taxon>Actinomycetes</taxon>
        <taxon>Mycobacteriales</taxon>
        <taxon>Gordoniaceae</taxon>
        <taxon>Gordonia</taxon>
    </lineage>
</organism>
<keyword evidence="1" id="KW-1133">Transmembrane helix</keyword>
<gene>
    <name evidence="2" type="ORF">GORHZ_123_00350</name>
</gene>
<feature type="transmembrane region" description="Helical" evidence="1">
    <location>
        <begin position="7"/>
        <end position="29"/>
    </location>
</feature>
<evidence type="ECO:0000313" key="3">
    <source>
        <dbReference type="Proteomes" id="UP000008363"/>
    </source>
</evidence>
<accession>K6WBE7</accession>
<protein>
    <recommendedName>
        <fullName evidence="4">Facilitated glucose transporter</fullName>
    </recommendedName>
</protein>
<dbReference type="Proteomes" id="UP000008363">
    <property type="component" value="Unassembled WGS sequence"/>
</dbReference>
<name>K6WBE7_9ACTN</name>
<feature type="transmembrane region" description="Helical" evidence="1">
    <location>
        <begin position="64"/>
        <end position="82"/>
    </location>
</feature>
<dbReference type="eggNOG" id="ENOG50344NN">
    <property type="taxonomic scope" value="Bacteria"/>
</dbReference>
<keyword evidence="3" id="KW-1185">Reference proteome</keyword>
<keyword evidence="1" id="KW-0472">Membrane</keyword>